<keyword evidence="2" id="KW-1185">Reference proteome</keyword>
<dbReference type="InParanoid" id="D6U8P4"/>
<evidence type="ECO:0000313" key="2">
    <source>
        <dbReference type="Proteomes" id="UP000004508"/>
    </source>
</evidence>
<dbReference type="Proteomes" id="UP000004508">
    <property type="component" value="Unassembled WGS sequence"/>
</dbReference>
<accession>D6U8P4</accession>
<comment type="caution">
    <text evidence="1">The sequence shown here is derived from an EMBL/GenBank/DDBJ whole genome shotgun (WGS) entry which is preliminary data.</text>
</comment>
<proteinExistence type="predicted"/>
<organism evidence="1 2">
    <name type="scientific">Ktedonobacter racemifer DSM 44963</name>
    <dbReference type="NCBI Taxonomy" id="485913"/>
    <lineage>
        <taxon>Bacteria</taxon>
        <taxon>Bacillati</taxon>
        <taxon>Chloroflexota</taxon>
        <taxon>Ktedonobacteria</taxon>
        <taxon>Ktedonobacterales</taxon>
        <taxon>Ktedonobacteraceae</taxon>
        <taxon>Ktedonobacter</taxon>
    </lineage>
</organism>
<protein>
    <submittedName>
        <fullName evidence="1">Uncharacterized protein</fullName>
    </submittedName>
</protein>
<sequence>MGALGIRESVVLPLPKRIDDIRRAALLYTEQYGVVVHIQVRGQVMLQDNTICVIPRWVTVAQFDAELDFLALGDNDMTEDDENLLWVAPLEGEIRLSELEAEG</sequence>
<evidence type="ECO:0000313" key="1">
    <source>
        <dbReference type="EMBL" id="EFH79604.1"/>
    </source>
</evidence>
<name>D6U8P4_KTERA</name>
<dbReference type="AlphaFoldDB" id="D6U8P4"/>
<gene>
    <name evidence="1" type="ORF">Krac_0082</name>
</gene>
<reference evidence="1 2" key="1">
    <citation type="journal article" date="2011" name="Stand. Genomic Sci.">
        <title>Non-contiguous finished genome sequence and contextual data of the filamentous soil bacterium Ktedonobacter racemifer type strain (SOSP1-21).</title>
        <authorList>
            <person name="Chang Y.J."/>
            <person name="Land M."/>
            <person name="Hauser L."/>
            <person name="Chertkov O."/>
            <person name="Del Rio T.G."/>
            <person name="Nolan M."/>
            <person name="Copeland A."/>
            <person name="Tice H."/>
            <person name="Cheng J.F."/>
            <person name="Lucas S."/>
            <person name="Han C."/>
            <person name="Goodwin L."/>
            <person name="Pitluck S."/>
            <person name="Ivanova N."/>
            <person name="Ovchinikova G."/>
            <person name="Pati A."/>
            <person name="Chen A."/>
            <person name="Palaniappan K."/>
            <person name="Mavromatis K."/>
            <person name="Liolios K."/>
            <person name="Brettin T."/>
            <person name="Fiebig A."/>
            <person name="Rohde M."/>
            <person name="Abt B."/>
            <person name="Goker M."/>
            <person name="Detter J.C."/>
            <person name="Woyke T."/>
            <person name="Bristow J."/>
            <person name="Eisen J.A."/>
            <person name="Markowitz V."/>
            <person name="Hugenholtz P."/>
            <person name="Kyrpides N.C."/>
            <person name="Klenk H.P."/>
            <person name="Lapidus A."/>
        </authorList>
    </citation>
    <scope>NUCLEOTIDE SEQUENCE [LARGE SCALE GENOMIC DNA]</scope>
    <source>
        <strain evidence="2">DSM 44963</strain>
    </source>
</reference>
<dbReference type="EMBL" id="ADVG01000006">
    <property type="protein sequence ID" value="EFH79604.1"/>
    <property type="molecule type" value="Genomic_DNA"/>
</dbReference>